<feature type="compositionally biased region" description="Pro residues" evidence="1">
    <location>
        <begin position="166"/>
        <end position="177"/>
    </location>
</feature>
<comment type="caution">
    <text evidence="2">The sequence shown here is derived from an EMBL/GenBank/DDBJ whole genome shotgun (WGS) entry which is preliminary data.</text>
</comment>
<dbReference type="AlphaFoldDB" id="A0A7K3VDZ8"/>
<dbReference type="EMBL" id="WUFV01000004">
    <property type="protein sequence ID" value="NEK15047.1"/>
    <property type="molecule type" value="Genomic_DNA"/>
</dbReference>
<evidence type="ECO:0000256" key="1">
    <source>
        <dbReference type="SAM" id="MobiDB-lite"/>
    </source>
</evidence>
<feature type="region of interest" description="Disordered" evidence="1">
    <location>
        <begin position="156"/>
        <end position="177"/>
    </location>
</feature>
<sequence>MPALGEKEWQEHASLIGVVSLAWNQTVHQLLRVFCHLTGLESPLAEAIFFSPQSDSAQRNLVKRVAAAVGLAEQNWKTLEKLLKRLEKASRGRNLATHMIFGITAFDEKTGIWGPKVVPALKPLQDPRLEADFTAQFRKVERELVAIHRDLDHWPGHTPFPDRPWGGPPFPARPPPE</sequence>
<reference evidence="2 3" key="1">
    <citation type="submission" date="2019-12" db="EMBL/GenBank/DDBJ databases">
        <title>Rhizobium genotypes associated with high levels of biological nitrogen fixation by grain legumes in a temperate-maritime cropping system.</title>
        <authorList>
            <person name="Maluk M."/>
            <person name="Francesc Ferrando Molina F."/>
            <person name="Lopez Del Egido L."/>
            <person name="Lafos M."/>
            <person name="Langarica-Fuentes A."/>
            <person name="Gebre Yohannes G."/>
            <person name="Young M.W."/>
            <person name="Martin P."/>
            <person name="Gantlett R."/>
            <person name="Kenicer G."/>
            <person name="Hawes C."/>
            <person name="Begg G.S."/>
            <person name="Quilliam R.S."/>
            <person name="Squire G.R."/>
            <person name="Poole P.S."/>
            <person name="Young P.W."/>
            <person name="Iannetta P.M."/>
            <person name="James E.K."/>
        </authorList>
    </citation>
    <scope>NUCLEOTIDE SEQUENCE [LARGE SCALE GENOMIC DNA]</scope>
    <source>
        <strain evidence="2 3">JHI54</strain>
    </source>
</reference>
<name>A0A7K3VDZ8_RHILE</name>
<proteinExistence type="predicted"/>
<organism evidence="2 3">
    <name type="scientific">Rhizobium leguminosarum</name>
    <dbReference type="NCBI Taxonomy" id="384"/>
    <lineage>
        <taxon>Bacteria</taxon>
        <taxon>Pseudomonadati</taxon>
        <taxon>Pseudomonadota</taxon>
        <taxon>Alphaproteobacteria</taxon>
        <taxon>Hyphomicrobiales</taxon>
        <taxon>Rhizobiaceae</taxon>
        <taxon>Rhizobium/Agrobacterium group</taxon>
        <taxon>Rhizobium</taxon>
    </lineage>
</organism>
<dbReference type="RefSeq" id="WP_164046578.1">
    <property type="nucleotide sequence ID" value="NZ_WUFV01000004.1"/>
</dbReference>
<evidence type="ECO:0000313" key="3">
    <source>
        <dbReference type="Proteomes" id="UP000471705"/>
    </source>
</evidence>
<dbReference type="Proteomes" id="UP000471705">
    <property type="component" value="Unassembled WGS sequence"/>
</dbReference>
<accession>A0A7K3VDZ8</accession>
<gene>
    <name evidence="2" type="ORF">GR257_09275</name>
</gene>
<protein>
    <submittedName>
        <fullName evidence="2">Uncharacterized protein</fullName>
    </submittedName>
</protein>
<evidence type="ECO:0000313" key="2">
    <source>
        <dbReference type="EMBL" id="NEK15047.1"/>
    </source>
</evidence>